<gene>
    <name evidence="2" type="ORF">WR25_23962</name>
</gene>
<dbReference type="EMBL" id="LIAE01006990">
    <property type="protein sequence ID" value="PAV83162.1"/>
    <property type="molecule type" value="Genomic_DNA"/>
</dbReference>
<sequence length="383" mass="44350">MHLTHFILPFLCLFLSSTIIRPTSAALLFQPSFYAHLFSPIRSSVATSTTTTEQPVVTMQPARVVAPRGLSGENPDRLQKLLRWKLERAFEEMQAEGLDDMPFPARDYFSDGIAEQDEKIYLYGERYRGTDVSKFCGSLASKHLQSVEEPLRDAIIFEPGKPIPLPVVSLTLLIPRQWFRLTESDTFTTEPTLFICYEGENVLNLFKVTIYQSDFALHRHFYKYKHNHQFNAQYNIRGLALLLNNQWNNANLLPRNTTASVIIETKSIVKRQTYTRHCDRRLALNQDCCLWPFTYNYNGTEILFHRCVGKVPIENDRSSIFQDSSIYEDLARGNMGRRFVTVQKKICRESRFQLTQLLVQDPKYGRKSLTISNLDARECATFY</sequence>
<evidence type="ECO:0000256" key="1">
    <source>
        <dbReference type="SAM" id="SignalP"/>
    </source>
</evidence>
<dbReference type="Proteomes" id="UP000218231">
    <property type="component" value="Unassembled WGS sequence"/>
</dbReference>
<keyword evidence="3" id="KW-1185">Reference proteome</keyword>
<evidence type="ECO:0000313" key="2">
    <source>
        <dbReference type="EMBL" id="PAV83162.1"/>
    </source>
</evidence>
<reference evidence="2 3" key="1">
    <citation type="journal article" date="2017" name="Curr. Biol.">
        <title>Genome architecture and evolution of a unichromosomal asexual nematode.</title>
        <authorList>
            <person name="Fradin H."/>
            <person name="Zegar C."/>
            <person name="Gutwein M."/>
            <person name="Lucas J."/>
            <person name="Kovtun M."/>
            <person name="Corcoran D."/>
            <person name="Baugh L.R."/>
            <person name="Kiontke K."/>
            <person name="Gunsalus K."/>
            <person name="Fitch D.H."/>
            <person name="Piano F."/>
        </authorList>
    </citation>
    <scope>NUCLEOTIDE SEQUENCE [LARGE SCALE GENOMIC DNA]</scope>
    <source>
        <strain evidence="2">PF1309</strain>
    </source>
</reference>
<feature type="signal peptide" evidence="1">
    <location>
        <begin position="1"/>
        <end position="25"/>
    </location>
</feature>
<accession>A0A2A2LAH3</accession>
<keyword evidence="1" id="KW-0732">Signal</keyword>
<comment type="caution">
    <text evidence="2">The sequence shown here is derived from an EMBL/GenBank/DDBJ whole genome shotgun (WGS) entry which is preliminary data.</text>
</comment>
<dbReference type="OrthoDB" id="5815226at2759"/>
<name>A0A2A2LAH3_9BILA</name>
<organism evidence="2 3">
    <name type="scientific">Diploscapter pachys</name>
    <dbReference type="NCBI Taxonomy" id="2018661"/>
    <lineage>
        <taxon>Eukaryota</taxon>
        <taxon>Metazoa</taxon>
        <taxon>Ecdysozoa</taxon>
        <taxon>Nematoda</taxon>
        <taxon>Chromadorea</taxon>
        <taxon>Rhabditida</taxon>
        <taxon>Rhabditina</taxon>
        <taxon>Rhabditomorpha</taxon>
        <taxon>Rhabditoidea</taxon>
        <taxon>Rhabditidae</taxon>
        <taxon>Diploscapter</taxon>
    </lineage>
</organism>
<evidence type="ECO:0000313" key="3">
    <source>
        <dbReference type="Proteomes" id="UP000218231"/>
    </source>
</evidence>
<feature type="chain" id="PRO_5013194937" evidence="1">
    <location>
        <begin position="26"/>
        <end position="383"/>
    </location>
</feature>
<protein>
    <submittedName>
        <fullName evidence="2">Uncharacterized protein</fullName>
    </submittedName>
</protein>
<proteinExistence type="predicted"/>
<dbReference type="AlphaFoldDB" id="A0A2A2LAH3"/>